<dbReference type="AlphaFoldDB" id="A0A2U3EBQ2"/>
<reference evidence="1 2" key="1">
    <citation type="journal article" date="2016" name="Front. Microbiol.">
        <title>Genome and transcriptome sequences reveal the specific parasitism of the nematophagous Purpureocillium lilacinum 36-1.</title>
        <authorList>
            <person name="Xie J."/>
            <person name="Li S."/>
            <person name="Mo C."/>
            <person name="Xiao X."/>
            <person name="Peng D."/>
            <person name="Wang G."/>
            <person name="Xiao Y."/>
        </authorList>
    </citation>
    <scope>NUCLEOTIDE SEQUENCE [LARGE SCALE GENOMIC DNA]</scope>
    <source>
        <strain evidence="1 2">36-1</strain>
    </source>
</reference>
<comment type="caution">
    <text evidence="1">The sequence shown here is derived from an EMBL/GenBank/DDBJ whole genome shotgun (WGS) entry which is preliminary data.</text>
</comment>
<sequence length="161" mass="17671">MQCEAIEAEAAAGRFTGMGSNRRIGPVEERLSSRPPITAHCVSFEKLTLHVVSLRCKATRSDPDGTGVRQVMAADAQHRGWVASWRAHDLSVARADGPPCFHVICILFALCLVQCRYASRLDEDLNEKRADRALSDEADILYPIVESERNGTAHAAAGRRD</sequence>
<protein>
    <submittedName>
        <fullName evidence="1">Uncharacterized protein</fullName>
    </submittedName>
</protein>
<name>A0A2U3EBQ2_PURLI</name>
<organism evidence="1 2">
    <name type="scientific">Purpureocillium lilacinum</name>
    <name type="common">Paecilomyces lilacinus</name>
    <dbReference type="NCBI Taxonomy" id="33203"/>
    <lineage>
        <taxon>Eukaryota</taxon>
        <taxon>Fungi</taxon>
        <taxon>Dikarya</taxon>
        <taxon>Ascomycota</taxon>
        <taxon>Pezizomycotina</taxon>
        <taxon>Sordariomycetes</taxon>
        <taxon>Hypocreomycetidae</taxon>
        <taxon>Hypocreales</taxon>
        <taxon>Ophiocordycipitaceae</taxon>
        <taxon>Purpureocillium</taxon>
    </lineage>
</organism>
<evidence type="ECO:0000313" key="2">
    <source>
        <dbReference type="Proteomes" id="UP000245956"/>
    </source>
</evidence>
<dbReference type="EMBL" id="LCWV01000007">
    <property type="protein sequence ID" value="PWI71900.1"/>
    <property type="molecule type" value="Genomic_DNA"/>
</dbReference>
<accession>A0A2U3EBQ2</accession>
<proteinExistence type="predicted"/>
<gene>
    <name evidence="1" type="ORF">PCL_11994</name>
</gene>
<evidence type="ECO:0000313" key="1">
    <source>
        <dbReference type="EMBL" id="PWI71900.1"/>
    </source>
</evidence>
<dbReference type="Proteomes" id="UP000245956">
    <property type="component" value="Unassembled WGS sequence"/>
</dbReference>